<dbReference type="PANTHER" id="PTHR14136">
    <property type="entry name" value="BTB_POZ DOMAIN-CONTAINING PROTEIN KCTD9"/>
    <property type="match status" value="1"/>
</dbReference>
<dbReference type="InterPro" id="IPR001646">
    <property type="entry name" value="5peptide_repeat"/>
</dbReference>
<dbReference type="AlphaFoldDB" id="A0A9Q5ZH54"/>
<feature type="transmembrane region" description="Helical" evidence="1">
    <location>
        <begin position="56"/>
        <end position="82"/>
    </location>
</feature>
<feature type="transmembrane region" description="Helical" evidence="1">
    <location>
        <begin position="119"/>
        <end position="143"/>
    </location>
</feature>
<dbReference type="Gene3D" id="2.160.20.80">
    <property type="entry name" value="E3 ubiquitin-protein ligase SopA"/>
    <property type="match status" value="2"/>
</dbReference>
<evidence type="ECO:0008006" key="4">
    <source>
        <dbReference type="Google" id="ProtNLM"/>
    </source>
</evidence>
<comment type="caution">
    <text evidence="2">The sequence shown here is derived from an EMBL/GenBank/DDBJ whole genome shotgun (WGS) entry which is preliminary data.</text>
</comment>
<organism evidence="2 3">
    <name type="scientific">Nostoc linckia z8</name>
    <dbReference type="NCBI Taxonomy" id="1628746"/>
    <lineage>
        <taxon>Bacteria</taxon>
        <taxon>Bacillati</taxon>
        <taxon>Cyanobacteriota</taxon>
        <taxon>Cyanophyceae</taxon>
        <taxon>Nostocales</taxon>
        <taxon>Nostocaceae</taxon>
        <taxon>Nostoc</taxon>
    </lineage>
</organism>
<evidence type="ECO:0000313" key="2">
    <source>
        <dbReference type="EMBL" id="PHK07306.1"/>
    </source>
</evidence>
<dbReference type="Proteomes" id="UP000222310">
    <property type="component" value="Unassembled WGS sequence"/>
</dbReference>
<feature type="transmembrane region" description="Helical" evidence="1">
    <location>
        <begin position="155"/>
        <end position="176"/>
    </location>
</feature>
<dbReference type="EMBL" id="LAHD01000002">
    <property type="protein sequence ID" value="PHK07306.1"/>
    <property type="molecule type" value="Genomic_DNA"/>
</dbReference>
<keyword evidence="1" id="KW-1133">Transmembrane helix</keyword>
<gene>
    <name evidence="2" type="ORF">VF08_01535</name>
</gene>
<accession>A0A9Q5ZH54</accession>
<feature type="transmembrane region" description="Helical" evidence="1">
    <location>
        <begin position="213"/>
        <end position="233"/>
    </location>
</feature>
<evidence type="ECO:0000313" key="3">
    <source>
        <dbReference type="Proteomes" id="UP000222310"/>
    </source>
</evidence>
<keyword evidence="1" id="KW-0812">Transmembrane</keyword>
<feature type="transmembrane region" description="Helical" evidence="1">
    <location>
        <begin position="94"/>
        <end position="113"/>
    </location>
</feature>
<keyword evidence="1" id="KW-0472">Membrane</keyword>
<reference evidence="2 3" key="1">
    <citation type="submission" date="2015-02" db="EMBL/GenBank/DDBJ databases">
        <title>Nostoc linckia genome annotation.</title>
        <authorList>
            <person name="Zhou Z."/>
        </authorList>
    </citation>
    <scope>NUCLEOTIDE SEQUENCE [LARGE SCALE GENOMIC DNA]</scope>
    <source>
        <strain evidence="3">z8</strain>
    </source>
</reference>
<protein>
    <recommendedName>
        <fullName evidence="4">Pentapeptide repeat-containing protein</fullName>
    </recommendedName>
</protein>
<feature type="transmembrane region" description="Helical" evidence="1">
    <location>
        <begin position="182"/>
        <end position="201"/>
    </location>
</feature>
<dbReference type="PANTHER" id="PTHR14136:SF17">
    <property type="entry name" value="BTB_POZ DOMAIN-CONTAINING PROTEIN KCTD9"/>
    <property type="match status" value="1"/>
</dbReference>
<dbReference type="SUPFAM" id="SSF141571">
    <property type="entry name" value="Pentapeptide repeat-like"/>
    <property type="match status" value="2"/>
</dbReference>
<proteinExistence type="predicted"/>
<dbReference type="InterPro" id="IPR051082">
    <property type="entry name" value="Pentapeptide-BTB/POZ_domain"/>
</dbReference>
<name>A0A9Q5ZH54_NOSLI</name>
<sequence length="687" mass="73569">MPQDFSRQNLRGRSFKNQNLEGANFSGTDIRSADFTGSNLRNANFSYAQAGLQRRWVIVLVLFSLLLSVVSGWTGAIGGVLIGNLLRNSNIASLFTCIISLIVLPVFFILTFYQDLVVALGILAVSAAIVAAMVGVVAIVMGVPQPEAVSLAGSAAGIIAGGGIVAGSAAIAVAVAGVAAGSLLQVAVGGVAISIAMAGVAVGGKAVAGAMPIAALVSGIGTGIAVYVGWYALAGNNKQTFIRNIALTVAAWRGTSFYTANLSGVNFNKATLKNTNFVKANLTQTRFYHSQQLNLARVGESYLNNPKVQEWVVTKQGQDKNFDGQKLRGINLQAANLADASFIGADLSEANLQDADLSRVKLVQTQLDATDFTGAILTGATIEDWGITGETKLNEVKCDYIFMRLETKNNPNRCRKPDDWNKNFEEGEFTEYIAPIVKTLDLYHNTEVNFRAIQIALNQLIEDNPEAEIQPVAAEKRGVNKNKLLIKAQTATTANHSELHAEYFKSYDTLISLPPESLLELLKEKDNTISLLDKKIEIALKTAIEKHSVNAETYNNQENTMSEASKYNLNNPKFGGGFSGDEGTTIGGTLNDYSSNIDYSSKQNLTEAAADIQQLLTQLQTQGYSQEQAQQQAAQDLATKADNDPTVLGKLVKWGQSLSDTAAKTTVSEAAKEVFKIALRLSGIPIP</sequence>
<evidence type="ECO:0000256" key="1">
    <source>
        <dbReference type="SAM" id="Phobius"/>
    </source>
</evidence>
<dbReference type="Pfam" id="PF00805">
    <property type="entry name" value="Pentapeptide"/>
    <property type="match status" value="3"/>
</dbReference>